<evidence type="ECO:0000256" key="1">
    <source>
        <dbReference type="SAM" id="Phobius"/>
    </source>
</evidence>
<keyword evidence="1" id="KW-1133">Transmembrane helix</keyword>
<feature type="transmembrane region" description="Helical" evidence="1">
    <location>
        <begin position="133"/>
        <end position="156"/>
    </location>
</feature>
<name>A0A6G0TFI7_APHGL</name>
<protein>
    <submittedName>
        <fullName evidence="2">Uncharacterized protein</fullName>
    </submittedName>
</protein>
<dbReference type="AlphaFoldDB" id="A0A6G0TFI7"/>
<keyword evidence="1" id="KW-0812">Transmembrane</keyword>
<proteinExistence type="predicted"/>
<organism evidence="2 3">
    <name type="scientific">Aphis glycines</name>
    <name type="common">Soybean aphid</name>
    <dbReference type="NCBI Taxonomy" id="307491"/>
    <lineage>
        <taxon>Eukaryota</taxon>
        <taxon>Metazoa</taxon>
        <taxon>Ecdysozoa</taxon>
        <taxon>Arthropoda</taxon>
        <taxon>Hexapoda</taxon>
        <taxon>Insecta</taxon>
        <taxon>Pterygota</taxon>
        <taxon>Neoptera</taxon>
        <taxon>Paraneoptera</taxon>
        <taxon>Hemiptera</taxon>
        <taxon>Sternorrhyncha</taxon>
        <taxon>Aphidomorpha</taxon>
        <taxon>Aphidoidea</taxon>
        <taxon>Aphididae</taxon>
        <taxon>Aphidini</taxon>
        <taxon>Aphis</taxon>
        <taxon>Aphis</taxon>
    </lineage>
</organism>
<accession>A0A6G0TFI7</accession>
<dbReference type="EMBL" id="VYZN01000041">
    <property type="protein sequence ID" value="KAE9531704.1"/>
    <property type="molecule type" value="Genomic_DNA"/>
</dbReference>
<keyword evidence="1" id="KW-0472">Membrane</keyword>
<keyword evidence="3" id="KW-1185">Reference proteome</keyword>
<gene>
    <name evidence="2" type="ORF">AGLY_010910</name>
</gene>
<reference evidence="2 3" key="1">
    <citation type="submission" date="2019-08" db="EMBL/GenBank/DDBJ databases">
        <title>The genome of the soybean aphid Biotype 1, its phylome, world population structure and adaptation to the North American continent.</title>
        <authorList>
            <person name="Giordano R."/>
            <person name="Donthu R.K."/>
            <person name="Hernandez A.G."/>
            <person name="Wright C.L."/>
            <person name="Zimin A.V."/>
        </authorList>
    </citation>
    <scope>NUCLEOTIDE SEQUENCE [LARGE SCALE GENOMIC DNA]</scope>
    <source>
        <tissue evidence="2">Whole aphids</tissue>
    </source>
</reference>
<feature type="transmembrane region" description="Helical" evidence="1">
    <location>
        <begin position="96"/>
        <end position="113"/>
    </location>
</feature>
<sequence>MYIICILLLLHELLGSLIIAKIFTNYFVVKNYNELLFEDIGISDQISLIVTMFGIGYRKIYDLKIMAEDLNSTIFVNIINKYICRMCISYNYKYEIRFWIMPVTKIICFIFQLSTDLSFPKSINLFWKFFGRLLKYVFIINLAALLVSRIELTILFELLTYSINFFFSNSLSSGVSDSKIHVPQKKKKIRTLVETNLARTSFKNGSFFSLATDGFKTFSIFLYGISTTSTRECIKLIAILSSSEISSDEIYLINL</sequence>
<evidence type="ECO:0000313" key="2">
    <source>
        <dbReference type="EMBL" id="KAE9531704.1"/>
    </source>
</evidence>
<comment type="caution">
    <text evidence="2">The sequence shown here is derived from an EMBL/GenBank/DDBJ whole genome shotgun (WGS) entry which is preliminary data.</text>
</comment>
<evidence type="ECO:0000313" key="3">
    <source>
        <dbReference type="Proteomes" id="UP000475862"/>
    </source>
</evidence>
<feature type="transmembrane region" description="Helical" evidence="1">
    <location>
        <begin position="36"/>
        <end position="57"/>
    </location>
</feature>
<dbReference type="Proteomes" id="UP000475862">
    <property type="component" value="Unassembled WGS sequence"/>
</dbReference>